<dbReference type="InterPro" id="IPR017969">
    <property type="entry name" value="Heavy-metal-associated_CS"/>
</dbReference>
<dbReference type="InterPro" id="IPR036163">
    <property type="entry name" value="HMA_dom_sf"/>
</dbReference>
<keyword evidence="4" id="KW-1185">Reference proteome</keyword>
<dbReference type="Gene3D" id="3.30.70.100">
    <property type="match status" value="1"/>
</dbReference>
<dbReference type="Proteomes" id="UP000661918">
    <property type="component" value="Unassembled WGS sequence"/>
</dbReference>
<proteinExistence type="predicted"/>
<dbReference type="PANTHER" id="PTHR22814">
    <property type="entry name" value="COPPER TRANSPORT PROTEIN ATOX1-RELATED"/>
    <property type="match status" value="1"/>
</dbReference>
<feature type="domain" description="HMA" evidence="2">
    <location>
        <begin position="5"/>
        <end position="68"/>
    </location>
</feature>
<dbReference type="CDD" id="cd00371">
    <property type="entry name" value="HMA"/>
    <property type="match status" value="1"/>
</dbReference>
<dbReference type="PROSITE" id="PS50846">
    <property type="entry name" value="HMA_2"/>
    <property type="match status" value="1"/>
</dbReference>
<evidence type="ECO:0000313" key="4">
    <source>
        <dbReference type="Proteomes" id="UP000661918"/>
    </source>
</evidence>
<dbReference type="InterPro" id="IPR006121">
    <property type="entry name" value="HMA_dom"/>
</dbReference>
<keyword evidence="1" id="KW-0479">Metal-binding</keyword>
<name>A0ABQ2GWT2_9DEIO</name>
<dbReference type="EMBL" id="BMOM01000020">
    <property type="protein sequence ID" value="GGM14577.1"/>
    <property type="molecule type" value="Genomic_DNA"/>
</dbReference>
<reference evidence="4" key="1">
    <citation type="journal article" date="2019" name="Int. J. Syst. Evol. Microbiol.">
        <title>The Global Catalogue of Microorganisms (GCM) 10K type strain sequencing project: providing services to taxonomists for standard genome sequencing and annotation.</title>
        <authorList>
            <consortium name="The Broad Institute Genomics Platform"/>
            <consortium name="The Broad Institute Genome Sequencing Center for Infectious Disease"/>
            <person name="Wu L."/>
            <person name="Ma J."/>
        </authorList>
    </citation>
    <scope>NUCLEOTIDE SEQUENCE [LARGE SCALE GENOMIC DNA]</scope>
    <source>
        <strain evidence="4">JCM 15443</strain>
    </source>
</reference>
<comment type="caution">
    <text evidence="3">The sequence shown here is derived from an EMBL/GenBank/DDBJ whole genome shotgun (WGS) entry which is preliminary data.</text>
</comment>
<dbReference type="RefSeq" id="WP_308424838.1">
    <property type="nucleotide sequence ID" value="NZ_BMOM01000020.1"/>
</dbReference>
<evidence type="ECO:0000259" key="2">
    <source>
        <dbReference type="PROSITE" id="PS50846"/>
    </source>
</evidence>
<dbReference type="Pfam" id="PF00403">
    <property type="entry name" value="HMA"/>
    <property type="match status" value="1"/>
</dbReference>
<dbReference type="SUPFAM" id="SSF55008">
    <property type="entry name" value="HMA, heavy metal-associated domain"/>
    <property type="match status" value="1"/>
</dbReference>
<dbReference type="PANTHER" id="PTHR22814:SF287">
    <property type="entry name" value="COPPER TRANSPORT PROTEIN ATX1"/>
    <property type="match status" value="1"/>
</dbReference>
<organism evidence="3 4">
    <name type="scientific">Deinococcus aerophilus</name>
    <dbReference type="NCBI Taxonomy" id="522488"/>
    <lineage>
        <taxon>Bacteria</taxon>
        <taxon>Thermotogati</taxon>
        <taxon>Deinococcota</taxon>
        <taxon>Deinococci</taxon>
        <taxon>Deinococcales</taxon>
        <taxon>Deinococcaceae</taxon>
        <taxon>Deinococcus</taxon>
    </lineage>
</organism>
<evidence type="ECO:0000313" key="3">
    <source>
        <dbReference type="EMBL" id="GGM14577.1"/>
    </source>
</evidence>
<dbReference type="PROSITE" id="PS01047">
    <property type="entry name" value="HMA_1"/>
    <property type="match status" value="1"/>
</dbReference>
<accession>A0ABQ2GWT2</accession>
<evidence type="ECO:0000256" key="1">
    <source>
        <dbReference type="ARBA" id="ARBA00022723"/>
    </source>
</evidence>
<sequence length="71" mass="7358">MTNTMITELKVEGMTCGHCVKAVEQALRNVTGVHEVQVDLTEGKATVHGDADAGAMITAVAEEGYAARVAG</sequence>
<gene>
    <name evidence="3" type="ORF">GCM10010841_24000</name>
</gene>
<protein>
    <recommendedName>
        <fullName evidence="2">HMA domain-containing protein</fullName>
    </recommendedName>
</protein>